<evidence type="ECO:0000313" key="1">
    <source>
        <dbReference type="EMBL" id="EQD78087.1"/>
    </source>
</evidence>
<comment type="caution">
    <text evidence="1">The sequence shown here is derived from an EMBL/GenBank/DDBJ whole genome shotgun (WGS) entry which is preliminary data.</text>
</comment>
<proteinExistence type="predicted"/>
<organism evidence="1">
    <name type="scientific">mine drainage metagenome</name>
    <dbReference type="NCBI Taxonomy" id="410659"/>
    <lineage>
        <taxon>unclassified sequences</taxon>
        <taxon>metagenomes</taxon>
        <taxon>ecological metagenomes</taxon>
    </lineage>
</organism>
<dbReference type="AlphaFoldDB" id="T1C7N6"/>
<name>T1C7N6_9ZZZZ</name>
<gene>
    <name evidence="1" type="ORF">B1A_02436</name>
</gene>
<reference evidence="1" key="2">
    <citation type="journal article" date="2014" name="ISME J.">
        <title>Microbial stratification in low pH oxic and suboxic macroscopic growths along an acid mine drainage.</title>
        <authorList>
            <person name="Mendez-Garcia C."/>
            <person name="Mesa V."/>
            <person name="Sprenger R.R."/>
            <person name="Richter M."/>
            <person name="Diez M.S."/>
            <person name="Solano J."/>
            <person name="Bargiela R."/>
            <person name="Golyshina O.V."/>
            <person name="Manteca A."/>
            <person name="Ramos J.L."/>
            <person name="Gallego J.R."/>
            <person name="Llorente I."/>
            <person name="Martins Dos Santos V.A."/>
            <person name="Jensen O.N."/>
            <person name="Pelaez A.I."/>
            <person name="Sanchez J."/>
            <person name="Ferrer M."/>
        </authorList>
    </citation>
    <scope>NUCLEOTIDE SEQUENCE</scope>
</reference>
<accession>T1C7N6</accession>
<reference evidence="1" key="1">
    <citation type="submission" date="2013-08" db="EMBL/GenBank/DDBJ databases">
        <authorList>
            <person name="Mendez C."/>
            <person name="Richter M."/>
            <person name="Ferrer M."/>
            <person name="Sanchez J."/>
        </authorList>
    </citation>
    <scope>NUCLEOTIDE SEQUENCE</scope>
</reference>
<dbReference type="EMBL" id="AUZX01001811">
    <property type="protein sequence ID" value="EQD78087.1"/>
    <property type="molecule type" value="Genomic_DNA"/>
</dbReference>
<protein>
    <submittedName>
        <fullName evidence="1">Acetyltransferase</fullName>
    </submittedName>
</protein>
<keyword evidence="1" id="KW-0808">Transferase</keyword>
<sequence>MKLNNTRIDWAKILEEQKEHHMKLYPDAGMEASYHNLIDLLNENRIPSRVIIKDGNVIAYTFYIDSSGESDRIYAIIGFKEEGKVDERVHILSKWLKDEAQRNNKILILNGIFNEPENFDSILEEDGIRKLERIRMEAIIENCTFEDAIMNAAHYNYNQINQLKIEELSEIIFDSFKGEADRILIPSNSKREVNFSQK</sequence>
<dbReference type="GO" id="GO:0016740">
    <property type="term" value="F:transferase activity"/>
    <property type="evidence" value="ECO:0007669"/>
    <property type="project" value="UniProtKB-KW"/>
</dbReference>